<dbReference type="InterPro" id="IPR036388">
    <property type="entry name" value="WH-like_DNA-bd_sf"/>
</dbReference>
<dbReference type="InterPro" id="IPR008920">
    <property type="entry name" value="TF_FadR/GntR_C"/>
</dbReference>
<dbReference type="InterPro" id="IPR011711">
    <property type="entry name" value="GntR_C"/>
</dbReference>
<feature type="domain" description="HTH gntR-type" evidence="4">
    <location>
        <begin position="14"/>
        <end position="81"/>
    </location>
</feature>
<dbReference type="PANTHER" id="PTHR43537">
    <property type="entry name" value="TRANSCRIPTIONAL REGULATOR, GNTR FAMILY"/>
    <property type="match status" value="1"/>
</dbReference>
<dbReference type="Gene3D" id="1.20.120.530">
    <property type="entry name" value="GntR ligand-binding domain-like"/>
    <property type="match status" value="1"/>
</dbReference>
<evidence type="ECO:0000313" key="5">
    <source>
        <dbReference type="EMBL" id="RAM37743.1"/>
    </source>
</evidence>
<dbReference type="CDD" id="cd07377">
    <property type="entry name" value="WHTH_GntR"/>
    <property type="match status" value="1"/>
</dbReference>
<dbReference type="SMART" id="SM00895">
    <property type="entry name" value="FCD"/>
    <property type="match status" value="1"/>
</dbReference>
<keyword evidence="2" id="KW-0238">DNA-binding</keyword>
<dbReference type="GO" id="GO:0003677">
    <property type="term" value="F:DNA binding"/>
    <property type="evidence" value="ECO:0007669"/>
    <property type="project" value="UniProtKB-KW"/>
</dbReference>
<dbReference type="EMBL" id="QLNP01000067">
    <property type="protein sequence ID" value="RAM37743.1"/>
    <property type="molecule type" value="Genomic_DNA"/>
</dbReference>
<gene>
    <name evidence="5" type="ORF">DBZ45_09085</name>
</gene>
<evidence type="ECO:0000256" key="1">
    <source>
        <dbReference type="ARBA" id="ARBA00023015"/>
    </source>
</evidence>
<proteinExistence type="predicted"/>
<comment type="caution">
    <text evidence="5">The sequence shown here is derived from an EMBL/GenBank/DDBJ whole genome shotgun (WGS) entry which is preliminary data.</text>
</comment>
<evidence type="ECO:0000256" key="3">
    <source>
        <dbReference type="ARBA" id="ARBA00023163"/>
    </source>
</evidence>
<dbReference type="InterPro" id="IPR036390">
    <property type="entry name" value="WH_DNA-bd_sf"/>
</dbReference>
<dbReference type="AlphaFoldDB" id="A0A328HL61"/>
<evidence type="ECO:0000313" key="6">
    <source>
        <dbReference type="Proteomes" id="UP000249166"/>
    </source>
</evidence>
<dbReference type="PRINTS" id="PR00035">
    <property type="entry name" value="HTHGNTR"/>
</dbReference>
<dbReference type="PROSITE" id="PS50949">
    <property type="entry name" value="HTH_GNTR"/>
    <property type="match status" value="1"/>
</dbReference>
<dbReference type="GO" id="GO:0003700">
    <property type="term" value="F:DNA-binding transcription factor activity"/>
    <property type="evidence" value="ECO:0007669"/>
    <property type="project" value="InterPro"/>
</dbReference>
<evidence type="ECO:0000259" key="4">
    <source>
        <dbReference type="PROSITE" id="PS50949"/>
    </source>
</evidence>
<dbReference type="Proteomes" id="UP000249166">
    <property type="component" value="Unassembled WGS sequence"/>
</dbReference>
<keyword evidence="3" id="KW-0804">Transcription</keyword>
<dbReference type="OrthoDB" id="4164516at2"/>
<dbReference type="SUPFAM" id="SSF48008">
    <property type="entry name" value="GntR ligand-binding domain-like"/>
    <property type="match status" value="1"/>
</dbReference>
<dbReference type="Gene3D" id="1.10.10.10">
    <property type="entry name" value="Winged helix-like DNA-binding domain superfamily/Winged helix DNA-binding domain"/>
    <property type="match status" value="1"/>
</dbReference>
<protein>
    <submittedName>
        <fullName evidence="5">GntR family transcriptional regulator</fullName>
    </submittedName>
</protein>
<organism evidence="5 6">
    <name type="scientific">Arthrobacter globiformis</name>
    <dbReference type="NCBI Taxonomy" id="1665"/>
    <lineage>
        <taxon>Bacteria</taxon>
        <taxon>Bacillati</taxon>
        <taxon>Actinomycetota</taxon>
        <taxon>Actinomycetes</taxon>
        <taxon>Micrococcales</taxon>
        <taxon>Micrococcaceae</taxon>
        <taxon>Arthrobacter</taxon>
    </lineage>
</organism>
<dbReference type="Pfam" id="PF07729">
    <property type="entry name" value="FCD"/>
    <property type="match status" value="1"/>
</dbReference>
<reference evidence="5 6" key="1">
    <citation type="submission" date="2018-04" db="EMBL/GenBank/DDBJ databases">
        <title>Bacteria isolated from cave deposits of Manipur.</title>
        <authorList>
            <person name="Sahoo D."/>
            <person name="Sarangthem I."/>
            <person name="Nandeibam J."/>
        </authorList>
    </citation>
    <scope>NUCLEOTIDE SEQUENCE [LARGE SCALE GENOMIC DNA]</scope>
    <source>
        <strain evidence="6">mrc11</strain>
    </source>
</reference>
<keyword evidence="1" id="KW-0805">Transcription regulation</keyword>
<sequence>MQEVIQLRKGVPASANQASILDKLRKLVLSGEYPPGAPLPELFLADQFEVSRTPVREALKQLENEGLVEIRPKVGTFVRIPTRREIVELFQLKESLEGLAASLLARRGTVPELDILKRNIEESERAERRADAATYAELVHEFHWTIVKGSDNSKLAEHYGRLMNQLAYHRIVLETVERPARMRASIREHQSVVDALMEKDPVGAELAMRGHVSASSLAAARGADTGNAAGEKTQA</sequence>
<dbReference type="Pfam" id="PF00392">
    <property type="entry name" value="GntR"/>
    <property type="match status" value="1"/>
</dbReference>
<evidence type="ECO:0000256" key="2">
    <source>
        <dbReference type="ARBA" id="ARBA00023125"/>
    </source>
</evidence>
<dbReference type="SUPFAM" id="SSF46785">
    <property type="entry name" value="Winged helix' DNA-binding domain"/>
    <property type="match status" value="1"/>
</dbReference>
<dbReference type="RefSeq" id="WP_111903592.1">
    <property type="nucleotide sequence ID" value="NZ_QLNP01000067.1"/>
</dbReference>
<dbReference type="PANTHER" id="PTHR43537:SF5">
    <property type="entry name" value="UXU OPERON TRANSCRIPTIONAL REGULATOR"/>
    <property type="match status" value="1"/>
</dbReference>
<dbReference type="InterPro" id="IPR000524">
    <property type="entry name" value="Tscrpt_reg_HTH_GntR"/>
</dbReference>
<accession>A0A328HL61</accession>
<dbReference type="SMART" id="SM00345">
    <property type="entry name" value="HTH_GNTR"/>
    <property type="match status" value="1"/>
</dbReference>
<name>A0A328HL61_ARTGO</name>